<gene>
    <name evidence="1" type="ORF">ERS852491_02760</name>
</gene>
<proteinExistence type="predicted"/>
<accession>A0A174GMF6</accession>
<sequence>MADYRFADGWGREMKGELIESFGGTVVPVDAYGLWFRGLCGFSAFYSSTGLKPVDESLEEMADGDVKCGCFRGC</sequence>
<dbReference type="EMBL" id="CYZU01000025">
    <property type="protein sequence ID" value="CUO62089.1"/>
    <property type="molecule type" value="Genomic_DNA"/>
</dbReference>
<protein>
    <submittedName>
        <fullName evidence="1">Uncharacterized protein</fullName>
    </submittedName>
</protein>
<organism evidence="1 2">
    <name type="scientific">Faecalicatena contorta</name>
    <dbReference type="NCBI Taxonomy" id="39482"/>
    <lineage>
        <taxon>Bacteria</taxon>
        <taxon>Bacillati</taxon>
        <taxon>Bacillota</taxon>
        <taxon>Clostridia</taxon>
        <taxon>Lachnospirales</taxon>
        <taxon>Lachnospiraceae</taxon>
        <taxon>Faecalicatena</taxon>
    </lineage>
</organism>
<name>A0A174GMF6_9FIRM</name>
<dbReference type="Proteomes" id="UP000095544">
    <property type="component" value="Unassembled WGS sequence"/>
</dbReference>
<evidence type="ECO:0000313" key="1">
    <source>
        <dbReference type="EMBL" id="CUO62089.1"/>
    </source>
</evidence>
<evidence type="ECO:0000313" key="2">
    <source>
        <dbReference type="Proteomes" id="UP000095544"/>
    </source>
</evidence>
<dbReference type="AlphaFoldDB" id="A0A174GMF6"/>
<dbReference type="STRING" id="39482.ERS852491_02760"/>
<reference evidence="1 2" key="1">
    <citation type="submission" date="2015-09" db="EMBL/GenBank/DDBJ databases">
        <authorList>
            <consortium name="Pathogen Informatics"/>
        </authorList>
    </citation>
    <scope>NUCLEOTIDE SEQUENCE [LARGE SCALE GENOMIC DNA]</scope>
    <source>
        <strain evidence="1 2">2789STDY5834876</strain>
    </source>
</reference>